<dbReference type="GO" id="GO:0006259">
    <property type="term" value="P:DNA metabolic process"/>
    <property type="evidence" value="ECO:0007669"/>
    <property type="project" value="UniProtKB-ARBA"/>
</dbReference>
<reference evidence="5" key="1">
    <citation type="submission" date="2022-01" db="EMBL/GenBank/DDBJ databases">
        <title>Whole genome-based taxonomy of the Shewanellaceae.</title>
        <authorList>
            <person name="Martin-Rodriguez A.J."/>
        </authorList>
    </citation>
    <scope>NUCLEOTIDE SEQUENCE</scope>
    <source>
        <strain evidence="5">DSM 16422</strain>
    </source>
</reference>
<comment type="caution">
    <text evidence="5">The sequence shown here is derived from an EMBL/GenBank/DDBJ whole genome shotgun (WGS) entry which is preliminary data.</text>
</comment>
<dbReference type="Proteomes" id="UP001139333">
    <property type="component" value="Unassembled WGS sequence"/>
</dbReference>
<dbReference type="SMART" id="SM00479">
    <property type="entry name" value="EXOIII"/>
    <property type="match status" value="1"/>
</dbReference>
<dbReference type="GO" id="GO:0008408">
    <property type="term" value="F:3'-5' exonuclease activity"/>
    <property type="evidence" value="ECO:0007669"/>
    <property type="project" value="TreeGrafter"/>
</dbReference>
<dbReference type="EMBL" id="JAKIKP010000002">
    <property type="protein sequence ID" value="MCL1142046.1"/>
    <property type="molecule type" value="Genomic_DNA"/>
</dbReference>
<evidence type="ECO:0000259" key="4">
    <source>
        <dbReference type="SMART" id="SM00479"/>
    </source>
</evidence>
<dbReference type="GO" id="GO:0005829">
    <property type="term" value="C:cytosol"/>
    <property type="evidence" value="ECO:0007669"/>
    <property type="project" value="TreeGrafter"/>
</dbReference>
<dbReference type="CDD" id="cd06127">
    <property type="entry name" value="DEDDh"/>
    <property type="match status" value="1"/>
</dbReference>
<dbReference type="InterPro" id="IPR036397">
    <property type="entry name" value="RNaseH_sf"/>
</dbReference>
<evidence type="ECO:0000256" key="1">
    <source>
        <dbReference type="ARBA" id="ARBA00022722"/>
    </source>
</evidence>
<evidence type="ECO:0000313" key="6">
    <source>
        <dbReference type="Proteomes" id="UP001139333"/>
    </source>
</evidence>
<keyword evidence="1" id="KW-0540">Nuclease</keyword>
<keyword evidence="3 5" id="KW-0269">Exonuclease</keyword>
<dbReference type="PANTHER" id="PTHR30231:SF4">
    <property type="entry name" value="PROTEIN NEN2"/>
    <property type="match status" value="1"/>
</dbReference>
<organism evidence="5 6">
    <name type="scientific">Shewanella gaetbuli</name>
    <dbReference type="NCBI Taxonomy" id="220752"/>
    <lineage>
        <taxon>Bacteria</taxon>
        <taxon>Pseudomonadati</taxon>
        <taxon>Pseudomonadota</taxon>
        <taxon>Gammaproteobacteria</taxon>
        <taxon>Alteromonadales</taxon>
        <taxon>Shewanellaceae</taxon>
        <taxon>Shewanella</taxon>
    </lineage>
</organism>
<dbReference type="Pfam" id="PF00929">
    <property type="entry name" value="RNase_T"/>
    <property type="match status" value="1"/>
</dbReference>
<gene>
    <name evidence="5" type="ORF">L2672_04975</name>
</gene>
<dbReference type="AlphaFoldDB" id="A0A9X1ZIC8"/>
<evidence type="ECO:0000256" key="3">
    <source>
        <dbReference type="ARBA" id="ARBA00022839"/>
    </source>
</evidence>
<keyword evidence="2" id="KW-0378">Hydrolase</keyword>
<evidence type="ECO:0000313" key="5">
    <source>
        <dbReference type="EMBL" id="MCL1142046.1"/>
    </source>
</evidence>
<dbReference type="GO" id="GO:0003676">
    <property type="term" value="F:nucleic acid binding"/>
    <property type="evidence" value="ECO:0007669"/>
    <property type="project" value="InterPro"/>
</dbReference>
<evidence type="ECO:0000256" key="2">
    <source>
        <dbReference type="ARBA" id="ARBA00022801"/>
    </source>
</evidence>
<protein>
    <submittedName>
        <fullName evidence="5">3'-5' exonuclease</fullName>
    </submittedName>
</protein>
<dbReference type="RefSeq" id="WP_248994716.1">
    <property type="nucleotide sequence ID" value="NZ_JAKIKP010000002.1"/>
</dbReference>
<sequence length="239" mass="27091">MAIFDYFHPLSSLQRQREAYLKTHQLPDLLKQSLSCELPSLEAKCAELSFIVLDIETTGFDPKQDEILSFGWVEVSNLQIDLTSSRHVYIQNSDKVKPESAVINHITPQMLANGASLHDVMNYGISQLGNKILVAHGTMIEASFINEYARKYWKVPPLPLLWLDTLCLEKHFATAIDHYSEVDLTLGGTRKRYGLPEYNSHNALVDALSAAELLLAQQKRLSRGSKDSFGRLYRLSQRK</sequence>
<proteinExistence type="predicted"/>
<dbReference type="InterPro" id="IPR012337">
    <property type="entry name" value="RNaseH-like_sf"/>
</dbReference>
<dbReference type="PANTHER" id="PTHR30231">
    <property type="entry name" value="DNA POLYMERASE III SUBUNIT EPSILON"/>
    <property type="match status" value="1"/>
</dbReference>
<name>A0A9X1ZIC8_9GAMM</name>
<keyword evidence="6" id="KW-1185">Reference proteome</keyword>
<dbReference type="InterPro" id="IPR013520">
    <property type="entry name" value="Ribonucl_H"/>
</dbReference>
<dbReference type="SUPFAM" id="SSF53098">
    <property type="entry name" value="Ribonuclease H-like"/>
    <property type="match status" value="1"/>
</dbReference>
<feature type="domain" description="Exonuclease" evidence="4">
    <location>
        <begin position="49"/>
        <end position="223"/>
    </location>
</feature>
<accession>A0A9X1ZIC8</accession>
<dbReference type="Gene3D" id="3.30.420.10">
    <property type="entry name" value="Ribonuclease H-like superfamily/Ribonuclease H"/>
    <property type="match status" value="1"/>
</dbReference>